<reference evidence="11 12" key="1">
    <citation type="submission" date="2014-12" db="EMBL/GenBank/DDBJ databases">
        <title>Draft genome sequences of 29 type strains of Enterococci.</title>
        <authorList>
            <person name="Zhong Z."/>
            <person name="Sun Z."/>
            <person name="Liu W."/>
            <person name="Zhang W."/>
            <person name="Zhang H."/>
        </authorList>
    </citation>
    <scope>NUCLEOTIDE SEQUENCE [LARGE SCALE GENOMIC DNA]</scope>
    <source>
        <strain evidence="11 12">DSM 17690</strain>
    </source>
</reference>
<name>A0A1L8QTY0_9ENTE</name>
<comment type="caution">
    <text evidence="11">The sequence shown here is derived from an EMBL/GenBank/DDBJ whole genome shotgun (WGS) entry which is preliminary data.</text>
</comment>
<gene>
    <name evidence="9 10" type="primary">mscL</name>
    <name evidence="10" type="ORF">K8V42_02580</name>
    <name evidence="11" type="ORF">RU93_GL001841</name>
</gene>
<evidence type="ECO:0000313" key="12">
    <source>
        <dbReference type="Proteomes" id="UP000182149"/>
    </source>
</evidence>
<evidence type="ECO:0000256" key="6">
    <source>
        <dbReference type="ARBA" id="ARBA00023065"/>
    </source>
</evidence>
<comment type="subcellular location">
    <subcellularLocation>
        <location evidence="9">Cell membrane</location>
        <topology evidence="9">Multi-pass membrane protein</topology>
    </subcellularLocation>
    <subcellularLocation>
        <location evidence="1">Membrane</location>
        <topology evidence="1">Multi-pass membrane protein</topology>
    </subcellularLocation>
</comment>
<accession>A0A1L8QTY0</accession>
<organism evidence="11 12">
    <name type="scientific">Enterococcus aquimarinus</name>
    <dbReference type="NCBI Taxonomy" id="328396"/>
    <lineage>
        <taxon>Bacteria</taxon>
        <taxon>Bacillati</taxon>
        <taxon>Bacillota</taxon>
        <taxon>Bacilli</taxon>
        <taxon>Lactobacillales</taxon>
        <taxon>Enterococcaceae</taxon>
        <taxon>Enterococcus</taxon>
    </lineage>
</organism>
<keyword evidence="12" id="KW-1185">Reference proteome</keyword>
<evidence type="ECO:0000256" key="7">
    <source>
        <dbReference type="ARBA" id="ARBA00023136"/>
    </source>
</evidence>
<keyword evidence="7 9" id="KW-0472">Membrane</keyword>
<comment type="subunit">
    <text evidence="9">Homopentamer.</text>
</comment>
<evidence type="ECO:0000256" key="1">
    <source>
        <dbReference type="ARBA" id="ARBA00004141"/>
    </source>
</evidence>
<dbReference type="InterPro" id="IPR036019">
    <property type="entry name" value="MscL_channel"/>
</dbReference>
<feature type="transmembrane region" description="Helical" evidence="9">
    <location>
        <begin position="74"/>
        <end position="99"/>
    </location>
</feature>
<reference evidence="10" key="3">
    <citation type="submission" date="2021-11" db="EMBL/GenBank/DDBJ databases">
        <authorList>
            <person name="Gilroy R."/>
        </authorList>
    </citation>
    <scope>NUCLEOTIDE SEQUENCE</scope>
    <source>
        <strain evidence="10">150</strain>
    </source>
</reference>
<keyword evidence="3 9" id="KW-1003">Cell membrane</keyword>
<dbReference type="EMBL" id="JXKD01000005">
    <property type="protein sequence ID" value="OJG10968.1"/>
    <property type="molecule type" value="Genomic_DNA"/>
</dbReference>
<keyword evidence="4 9" id="KW-0812">Transmembrane</keyword>
<keyword evidence="5 9" id="KW-1133">Transmembrane helix</keyword>
<evidence type="ECO:0000256" key="8">
    <source>
        <dbReference type="ARBA" id="ARBA00023303"/>
    </source>
</evidence>
<evidence type="ECO:0000256" key="9">
    <source>
        <dbReference type="HAMAP-Rule" id="MF_00115"/>
    </source>
</evidence>
<dbReference type="SUPFAM" id="SSF81330">
    <property type="entry name" value="Gated mechanosensitive channel"/>
    <property type="match status" value="1"/>
</dbReference>
<evidence type="ECO:0000256" key="5">
    <source>
        <dbReference type="ARBA" id="ARBA00022989"/>
    </source>
</evidence>
<keyword evidence="6 9" id="KW-0406">Ion transport</keyword>
<keyword evidence="2 9" id="KW-0813">Transport</keyword>
<proteinExistence type="inferred from homology"/>
<dbReference type="Gene3D" id="1.10.1200.120">
    <property type="entry name" value="Large-conductance mechanosensitive channel, MscL, domain 1"/>
    <property type="match status" value="1"/>
</dbReference>
<evidence type="ECO:0000256" key="2">
    <source>
        <dbReference type="ARBA" id="ARBA00022448"/>
    </source>
</evidence>
<dbReference type="InterPro" id="IPR001185">
    <property type="entry name" value="MS_channel"/>
</dbReference>
<dbReference type="GO" id="GO:0008381">
    <property type="term" value="F:mechanosensitive monoatomic ion channel activity"/>
    <property type="evidence" value="ECO:0007669"/>
    <property type="project" value="UniProtKB-UniRule"/>
</dbReference>
<reference evidence="10" key="2">
    <citation type="journal article" date="2021" name="PeerJ">
        <title>Extensive microbial diversity within the chicken gut microbiome revealed by metagenomics and culture.</title>
        <authorList>
            <person name="Gilroy R."/>
            <person name="Ravi A."/>
            <person name="Getino M."/>
            <person name="Pursley I."/>
            <person name="Horton D.L."/>
            <person name="Alikhan N.F."/>
            <person name="Baker D."/>
            <person name="Gharbi K."/>
            <person name="Hall N."/>
            <person name="Watson M."/>
            <person name="Adriaenssens E.M."/>
            <person name="Foster-Nyarko E."/>
            <person name="Jarju S."/>
            <person name="Secka A."/>
            <person name="Antonio M."/>
            <person name="Oren A."/>
            <person name="Chaudhuri R.R."/>
            <person name="La Ragione R."/>
            <person name="Hildebrand F."/>
            <person name="Pallen M.J."/>
        </authorList>
    </citation>
    <scope>NUCLEOTIDE SEQUENCE</scope>
    <source>
        <strain evidence="10">150</strain>
    </source>
</reference>
<dbReference type="STRING" id="328396.RU93_GL001841"/>
<dbReference type="Proteomes" id="UP000813384">
    <property type="component" value="Unassembled WGS sequence"/>
</dbReference>
<evidence type="ECO:0000313" key="11">
    <source>
        <dbReference type="EMBL" id="OJG10968.1"/>
    </source>
</evidence>
<dbReference type="OrthoDB" id="9810350at2"/>
<evidence type="ECO:0000256" key="3">
    <source>
        <dbReference type="ARBA" id="ARBA00022475"/>
    </source>
</evidence>
<dbReference type="Pfam" id="PF01741">
    <property type="entry name" value="MscL"/>
    <property type="match status" value="1"/>
</dbReference>
<dbReference type="AlphaFoldDB" id="A0A1L8QTY0"/>
<feature type="transmembrane region" description="Helical" evidence="9">
    <location>
        <begin position="21"/>
        <end position="54"/>
    </location>
</feature>
<protein>
    <recommendedName>
        <fullName evidence="9">Large-conductance mechanosensitive channel</fullName>
    </recommendedName>
</protein>
<keyword evidence="8 9" id="KW-0407">Ion channel</keyword>
<comment type="similarity">
    <text evidence="9">Belongs to the MscL family.</text>
</comment>
<evidence type="ECO:0000256" key="4">
    <source>
        <dbReference type="ARBA" id="ARBA00022692"/>
    </source>
</evidence>
<dbReference type="RefSeq" id="WP_071874554.1">
    <property type="nucleotide sequence ID" value="NZ_JBHSHF010000019.1"/>
</dbReference>
<dbReference type="HAMAP" id="MF_00115">
    <property type="entry name" value="MscL"/>
    <property type="match status" value="1"/>
</dbReference>
<sequence>MKKLGQEFKEFIIKGDALNLAVGVVIGSAFTAIVNSLVTNLITPLIELFISLFLDRGETMDDALSILSVTINGVLFNFSAIISAIITFIITGFVLFLMIKAINRAKRMTTKPVAEKEEEVAKPSTEELLAEIRDLLKEQK</sequence>
<dbReference type="PANTHER" id="PTHR30266:SF2">
    <property type="entry name" value="LARGE-CONDUCTANCE MECHANOSENSITIVE CHANNEL"/>
    <property type="match status" value="1"/>
</dbReference>
<dbReference type="EMBL" id="JAJJVO010000043">
    <property type="protein sequence ID" value="MCC9273157.1"/>
    <property type="molecule type" value="Genomic_DNA"/>
</dbReference>
<dbReference type="GO" id="GO:0005886">
    <property type="term" value="C:plasma membrane"/>
    <property type="evidence" value="ECO:0007669"/>
    <property type="project" value="UniProtKB-SubCell"/>
</dbReference>
<dbReference type="InterPro" id="IPR037673">
    <property type="entry name" value="MSC/AndL"/>
</dbReference>
<evidence type="ECO:0000313" key="10">
    <source>
        <dbReference type="EMBL" id="MCC9273157.1"/>
    </source>
</evidence>
<dbReference type="NCBIfam" id="TIGR00220">
    <property type="entry name" value="mscL"/>
    <property type="match status" value="1"/>
</dbReference>
<dbReference type="PRINTS" id="PR01264">
    <property type="entry name" value="MECHCHANNEL"/>
</dbReference>
<dbReference type="PANTHER" id="PTHR30266">
    <property type="entry name" value="MECHANOSENSITIVE CHANNEL MSCL"/>
    <property type="match status" value="1"/>
</dbReference>
<comment type="function">
    <text evidence="9">Channel that opens in response to stretch forces in the membrane lipid bilayer. May participate in the regulation of osmotic pressure changes within the cell.</text>
</comment>
<dbReference type="Proteomes" id="UP000182149">
    <property type="component" value="Unassembled WGS sequence"/>
</dbReference>